<dbReference type="AlphaFoldDB" id="A0A4V6I731"/>
<evidence type="ECO:0000313" key="2">
    <source>
        <dbReference type="Proteomes" id="UP000298663"/>
    </source>
</evidence>
<reference evidence="1 2" key="2">
    <citation type="journal article" date="2019" name="G3 (Bethesda)">
        <title>Hybrid Assembly of the Genome of the Entomopathogenic Nematode Steinernema carpocapsae Identifies the X-Chromosome.</title>
        <authorList>
            <person name="Serra L."/>
            <person name="Macchietto M."/>
            <person name="Macias-Munoz A."/>
            <person name="McGill C.J."/>
            <person name="Rodriguez I.M."/>
            <person name="Rodriguez B."/>
            <person name="Murad R."/>
            <person name="Mortazavi A."/>
        </authorList>
    </citation>
    <scope>NUCLEOTIDE SEQUENCE [LARGE SCALE GENOMIC DNA]</scope>
    <source>
        <strain evidence="1 2">ALL</strain>
    </source>
</reference>
<proteinExistence type="predicted"/>
<protein>
    <submittedName>
        <fullName evidence="1">Uncharacterized protein</fullName>
    </submittedName>
</protein>
<dbReference type="Proteomes" id="UP000298663">
    <property type="component" value="Chromosome X"/>
</dbReference>
<dbReference type="EMBL" id="CM016762">
    <property type="protein sequence ID" value="TMS32493.1"/>
    <property type="molecule type" value="Genomic_DNA"/>
</dbReference>
<gene>
    <name evidence="1" type="ORF">L596_000323</name>
</gene>
<evidence type="ECO:0000313" key="1">
    <source>
        <dbReference type="EMBL" id="TMS32493.1"/>
    </source>
</evidence>
<organism evidence="1 2">
    <name type="scientific">Steinernema carpocapsae</name>
    <name type="common">Entomopathogenic nematode</name>
    <dbReference type="NCBI Taxonomy" id="34508"/>
    <lineage>
        <taxon>Eukaryota</taxon>
        <taxon>Metazoa</taxon>
        <taxon>Ecdysozoa</taxon>
        <taxon>Nematoda</taxon>
        <taxon>Chromadorea</taxon>
        <taxon>Rhabditida</taxon>
        <taxon>Tylenchina</taxon>
        <taxon>Panagrolaimomorpha</taxon>
        <taxon>Strongyloidoidea</taxon>
        <taxon>Steinernematidae</taxon>
        <taxon>Steinernema</taxon>
    </lineage>
</organism>
<keyword evidence="2" id="KW-1185">Reference proteome</keyword>
<reference evidence="1 2" key="1">
    <citation type="journal article" date="2015" name="Genome Biol.">
        <title>Comparative genomics of Steinernema reveals deeply conserved gene regulatory networks.</title>
        <authorList>
            <person name="Dillman A.R."/>
            <person name="Macchietto M."/>
            <person name="Porter C.F."/>
            <person name="Rogers A."/>
            <person name="Williams B."/>
            <person name="Antoshechkin I."/>
            <person name="Lee M.M."/>
            <person name="Goodwin Z."/>
            <person name="Lu X."/>
            <person name="Lewis E.E."/>
            <person name="Goodrich-Blair H."/>
            <person name="Stock S.P."/>
            <person name="Adams B.J."/>
            <person name="Sternberg P.W."/>
            <person name="Mortazavi A."/>
        </authorList>
    </citation>
    <scope>NUCLEOTIDE SEQUENCE [LARGE SCALE GENOMIC DNA]</scope>
    <source>
        <strain evidence="1 2">ALL</strain>
    </source>
</reference>
<dbReference type="EMBL" id="AZBU02000001">
    <property type="protein sequence ID" value="TMS32493.1"/>
    <property type="molecule type" value="Genomic_DNA"/>
</dbReference>
<sequence>MHVFIMPLSSIESDCNQRLSSLPLRLERAFADLDERNVSGNGGEGSLDFAARSALHSPTHPSNLCLDLHGIPYSTMSA</sequence>
<name>A0A4V6I731_STECR</name>
<comment type="caution">
    <text evidence="1">The sequence shown here is derived from an EMBL/GenBank/DDBJ whole genome shotgun (WGS) entry which is preliminary data.</text>
</comment>
<accession>A0A4V6I731</accession>